<keyword evidence="10" id="KW-1185">Reference proteome</keyword>
<evidence type="ECO:0000256" key="4">
    <source>
        <dbReference type="ARBA" id="ARBA00022614"/>
    </source>
</evidence>
<dbReference type="InterPro" id="IPR036859">
    <property type="entry name" value="CAP-Gly_dom_sf"/>
</dbReference>
<evidence type="ECO:0000256" key="7">
    <source>
        <dbReference type="ARBA" id="ARBA00026055"/>
    </source>
</evidence>
<organism evidence="9 10">
    <name type="scientific">Dillenia turbinata</name>
    <dbReference type="NCBI Taxonomy" id="194707"/>
    <lineage>
        <taxon>Eukaryota</taxon>
        <taxon>Viridiplantae</taxon>
        <taxon>Streptophyta</taxon>
        <taxon>Embryophyta</taxon>
        <taxon>Tracheophyta</taxon>
        <taxon>Spermatophyta</taxon>
        <taxon>Magnoliopsida</taxon>
        <taxon>eudicotyledons</taxon>
        <taxon>Gunneridae</taxon>
        <taxon>Pentapetalae</taxon>
        <taxon>Dilleniales</taxon>
        <taxon>Dilleniaceae</taxon>
        <taxon>Dillenia</taxon>
    </lineage>
</organism>
<comment type="caution">
    <text evidence="9">The sequence shown here is derived from an EMBL/GenBank/DDBJ whole genome shotgun (WGS) entry which is preliminary data.</text>
</comment>
<evidence type="ECO:0000256" key="3">
    <source>
        <dbReference type="ARBA" id="ARBA00022490"/>
    </source>
</evidence>
<keyword evidence="4" id="KW-0433">Leucine-rich repeat</keyword>
<feature type="domain" description="CAP-Gly" evidence="8">
    <location>
        <begin position="37"/>
        <end position="79"/>
    </location>
</feature>
<dbReference type="PROSITE" id="PS50245">
    <property type="entry name" value="CAP_GLY_2"/>
    <property type="match status" value="1"/>
</dbReference>
<dbReference type="Gene3D" id="2.30.30.190">
    <property type="entry name" value="CAP Gly-rich-like domain"/>
    <property type="match status" value="1"/>
</dbReference>
<comment type="similarity">
    <text evidence="2">Belongs to the TBCE family.</text>
</comment>
<dbReference type="AlphaFoldDB" id="A0AAN8VAY3"/>
<accession>A0AAN8VAY3</accession>
<dbReference type="SUPFAM" id="SSF74924">
    <property type="entry name" value="Cap-Gly domain"/>
    <property type="match status" value="1"/>
</dbReference>
<dbReference type="InterPro" id="IPR000938">
    <property type="entry name" value="CAP-Gly_domain"/>
</dbReference>
<evidence type="ECO:0000313" key="10">
    <source>
        <dbReference type="Proteomes" id="UP001370490"/>
    </source>
</evidence>
<gene>
    <name evidence="9" type="ORF">RJ641_007736</name>
</gene>
<dbReference type="Proteomes" id="UP001370490">
    <property type="component" value="Unassembled WGS sequence"/>
</dbReference>
<evidence type="ECO:0000259" key="8">
    <source>
        <dbReference type="PROSITE" id="PS50245"/>
    </source>
</evidence>
<sequence length="79" mass="8856">MQNSEKSDTSLSWELKIGERVHTIWDPQRIGTVKYVGAVEGHSGLWVGVDWDDGDAKHDGYLNGVRYFQATSPRCASFV</sequence>
<dbReference type="SMART" id="SM01052">
    <property type="entry name" value="CAP_GLY"/>
    <property type="match status" value="1"/>
</dbReference>
<dbReference type="FunFam" id="2.30.30.190:FF:000016">
    <property type="entry name" value="Tubulin-folding cofactor E"/>
    <property type="match status" value="1"/>
</dbReference>
<protein>
    <submittedName>
        <fullName evidence="9">CAP Gly-rich domain</fullName>
    </submittedName>
</protein>
<keyword evidence="3" id="KW-0963">Cytoplasm</keyword>
<dbReference type="GO" id="GO:0005737">
    <property type="term" value="C:cytoplasm"/>
    <property type="evidence" value="ECO:0007669"/>
    <property type="project" value="UniProtKB-SubCell"/>
</dbReference>
<reference evidence="9 10" key="1">
    <citation type="submission" date="2023-12" db="EMBL/GenBank/DDBJ databases">
        <title>A high-quality genome assembly for Dillenia turbinata (Dilleniales).</title>
        <authorList>
            <person name="Chanderbali A."/>
        </authorList>
    </citation>
    <scope>NUCLEOTIDE SEQUENCE [LARGE SCALE GENOMIC DNA]</scope>
    <source>
        <strain evidence="9">LSX21</strain>
        <tissue evidence="9">Leaf</tissue>
    </source>
</reference>
<keyword evidence="6" id="KW-0143">Chaperone</keyword>
<evidence type="ECO:0000256" key="2">
    <source>
        <dbReference type="ARBA" id="ARBA00006286"/>
    </source>
</evidence>
<evidence type="ECO:0000313" key="9">
    <source>
        <dbReference type="EMBL" id="KAK6926017.1"/>
    </source>
</evidence>
<dbReference type="Pfam" id="PF01302">
    <property type="entry name" value="CAP_GLY"/>
    <property type="match status" value="1"/>
</dbReference>
<comment type="subcellular location">
    <subcellularLocation>
        <location evidence="1">Cytoplasm</location>
    </subcellularLocation>
</comment>
<name>A0AAN8VAY3_9MAGN</name>
<proteinExistence type="inferred from homology"/>
<dbReference type="EMBL" id="JBAMMX010000015">
    <property type="protein sequence ID" value="KAK6926017.1"/>
    <property type="molecule type" value="Genomic_DNA"/>
</dbReference>
<evidence type="ECO:0000256" key="1">
    <source>
        <dbReference type="ARBA" id="ARBA00004496"/>
    </source>
</evidence>
<comment type="subunit">
    <text evidence="7">Supercomplex made of cofactors A to E. Cofactors A and D function by capturing and stabilizing tubulin in a quasi-native conformation. Cofactor E binds to the cofactor D-tubulin complex; interaction with cofactor C then causes the release of tubulin polypeptides that are committed to the native state.</text>
</comment>
<keyword evidence="5" id="KW-0677">Repeat</keyword>
<evidence type="ECO:0000256" key="5">
    <source>
        <dbReference type="ARBA" id="ARBA00022737"/>
    </source>
</evidence>
<evidence type="ECO:0000256" key="6">
    <source>
        <dbReference type="ARBA" id="ARBA00023186"/>
    </source>
</evidence>